<name>X1JHU3_9ZZZZ</name>
<gene>
    <name evidence="1" type="ORF">S03H2_64742</name>
</gene>
<reference evidence="1" key="1">
    <citation type="journal article" date="2014" name="Front. Microbiol.">
        <title>High frequency of phylogenetically diverse reductive dehalogenase-homologous genes in deep subseafloor sedimentary metagenomes.</title>
        <authorList>
            <person name="Kawai M."/>
            <person name="Futagami T."/>
            <person name="Toyoda A."/>
            <person name="Takaki Y."/>
            <person name="Nishi S."/>
            <person name="Hori S."/>
            <person name="Arai W."/>
            <person name="Tsubouchi T."/>
            <person name="Morono Y."/>
            <person name="Uchiyama I."/>
            <person name="Ito T."/>
            <person name="Fujiyama A."/>
            <person name="Inagaki F."/>
            <person name="Takami H."/>
        </authorList>
    </citation>
    <scope>NUCLEOTIDE SEQUENCE</scope>
    <source>
        <strain evidence="1">Expedition CK06-06</strain>
    </source>
</reference>
<evidence type="ECO:0000313" key="1">
    <source>
        <dbReference type="EMBL" id="GAH81065.1"/>
    </source>
</evidence>
<proteinExistence type="predicted"/>
<comment type="caution">
    <text evidence="1">The sequence shown here is derived from an EMBL/GenBank/DDBJ whole genome shotgun (WGS) entry which is preliminary data.</text>
</comment>
<sequence>TRYSVLPITGEAAKPSTEQEEQKLALEIREMCSIGGLDPGQELKLFLSEIAPSLADKPQIMQMRGFLRLYRQQD</sequence>
<accession>X1JHU3</accession>
<organism evidence="1">
    <name type="scientific">marine sediment metagenome</name>
    <dbReference type="NCBI Taxonomy" id="412755"/>
    <lineage>
        <taxon>unclassified sequences</taxon>
        <taxon>metagenomes</taxon>
        <taxon>ecological metagenomes</taxon>
    </lineage>
</organism>
<dbReference type="AlphaFoldDB" id="X1JHU3"/>
<feature type="non-terminal residue" evidence="1">
    <location>
        <position position="1"/>
    </location>
</feature>
<dbReference type="EMBL" id="BARU01042087">
    <property type="protein sequence ID" value="GAH81065.1"/>
    <property type="molecule type" value="Genomic_DNA"/>
</dbReference>
<protein>
    <submittedName>
        <fullName evidence="1">Uncharacterized protein</fullName>
    </submittedName>
</protein>